<dbReference type="Gene3D" id="3.30.450.30">
    <property type="entry name" value="Dynein light chain 2a, cytoplasmic"/>
    <property type="match status" value="1"/>
</dbReference>
<organism evidence="2 3">
    <name type="scientific">Virgisporangium aurantiacum</name>
    <dbReference type="NCBI Taxonomy" id="175570"/>
    <lineage>
        <taxon>Bacteria</taxon>
        <taxon>Bacillati</taxon>
        <taxon>Actinomycetota</taxon>
        <taxon>Actinomycetes</taxon>
        <taxon>Micromonosporales</taxon>
        <taxon>Micromonosporaceae</taxon>
        <taxon>Virgisporangium</taxon>
    </lineage>
</organism>
<dbReference type="InterPro" id="IPR004942">
    <property type="entry name" value="Roadblock/LAMTOR2_dom"/>
</dbReference>
<dbReference type="EMBL" id="BOPG01000034">
    <property type="protein sequence ID" value="GIJ58139.1"/>
    <property type="molecule type" value="Genomic_DNA"/>
</dbReference>
<dbReference type="RefSeq" id="WP_203998465.1">
    <property type="nucleotide sequence ID" value="NZ_BOPG01000034.1"/>
</dbReference>
<dbReference type="Proteomes" id="UP000612585">
    <property type="component" value="Unassembled WGS sequence"/>
</dbReference>
<reference evidence="2" key="1">
    <citation type="submission" date="2021-01" db="EMBL/GenBank/DDBJ databases">
        <title>Whole genome shotgun sequence of Virgisporangium aurantiacum NBRC 16421.</title>
        <authorList>
            <person name="Komaki H."/>
            <person name="Tamura T."/>
        </authorList>
    </citation>
    <scope>NUCLEOTIDE SEQUENCE</scope>
    <source>
        <strain evidence="2">NBRC 16421</strain>
    </source>
</reference>
<feature type="domain" description="Roadblock/LAMTOR2" evidence="1">
    <location>
        <begin position="15"/>
        <end position="105"/>
    </location>
</feature>
<dbReference type="SUPFAM" id="SSF103196">
    <property type="entry name" value="Roadblock/LC7 domain"/>
    <property type="match status" value="1"/>
</dbReference>
<dbReference type="Pfam" id="PF03259">
    <property type="entry name" value="Robl_LC7"/>
    <property type="match status" value="1"/>
</dbReference>
<name>A0A8J3Z668_9ACTN</name>
<accession>A0A8J3Z668</accession>
<comment type="caution">
    <text evidence="2">The sequence shown here is derived from an EMBL/GenBank/DDBJ whole genome shotgun (WGS) entry which is preliminary data.</text>
</comment>
<keyword evidence="3" id="KW-1185">Reference proteome</keyword>
<evidence type="ECO:0000259" key="1">
    <source>
        <dbReference type="SMART" id="SM00960"/>
    </source>
</evidence>
<evidence type="ECO:0000313" key="3">
    <source>
        <dbReference type="Proteomes" id="UP000612585"/>
    </source>
</evidence>
<evidence type="ECO:0000313" key="2">
    <source>
        <dbReference type="EMBL" id="GIJ58139.1"/>
    </source>
</evidence>
<dbReference type="AlphaFoldDB" id="A0A8J3Z668"/>
<sequence>MSVTHNLSAEAKTFNWLLDNFTQNTVGVIEAVAVSSDGLPIAMSAIQDRANADRLAAVVSGMTSLAGGAAHMYNMGDLNRVIVDLTRGYLLVTAISIGSVMGVIASRTANLGNVAYEMTLFANRAGAALTPQLIIELKNSVQP</sequence>
<protein>
    <submittedName>
        <fullName evidence="2">Dynein regulation protein LC7</fullName>
    </submittedName>
</protein>
<dbReference type="PANTHER" id="PTHR36222">
    <property type="entry name" value="SERINE PROTEASE INHIBITOR RV3364C"/>
    <property type="match status" value="1"/>
</dbReference>
<dbReference type="SMART" id="SM00960">
    <property type="entry name" value="Robl_LC7"/>
    <property type="match status" value="1"/>
</dbReference>
<dbReference type="InterPro" id="IPR053141">
    <property type="entry name" value="Mycobact_SerProt_Inhib_Rv3364c"/>
</dbReference>
<gene>
    <name evidence="2" type="ORF">Vau01_056550</name>
</gene>
<dbReference type="PANTHER" id="PTHR36222:SF1">
    <property type="entry name" value="SERINE PROTEASE INHIBITOR RV3364C"/>
    <property type="match status" value="1"/>
</dbReference>
<proteinExistence type="predicted"/>